<organism evidence="12 13">
    <name type="scientific">Pseudomonas rhizosphaerae</name>
    <dbReference type="NCBI Taxonomy" id="216142"/>
    <lineage>
        <taxon>Bacteria</taxon>
        <taxon>Pseudomonadati</taxon>
        <taxon>Pseudomonadota</taxon>
        <taxon>Gammaproteobacteria</taxon>
        <taxon>Pseudomonadales</taxon>
        <taxon>Pseudomonadaceae</taxon>
        <taxon>Pseudomonas</taxon>
    </lineage>
</organism>
<keyword evidence="5 9" id="KW-1133">Transmembrane helix</keyword>
<dbReference type="Proteomes" id="UP000029499">
    <property type="component" value="Chromosome"/>
</dbReference>
<evidence type="ECO:0000256" key="4">
    <source>
        <dbReference type="ARBA" id="ARBA00022723"/>
    </source>
</evidence>
<dbReference type="PANTHER" id="PTHR10266:SF3">
    <property type="entry name" value="CYTOCHROME C1, HEME PROTEIN, MITOCHONDRIAL"/>
    <property type="match status" value="1"/>
</dbReference>
<feature type="signal peptide" evidence="10">
    <location>
        <begin position="1"/>
        <end position="19"/>
    </location>
</feature>
<dbReference type="InterPro" id="IPR009056">
    <property type="entry name" value="Cyt_c-like_dom"/>
</dbReference>
<dbReference type="EMBL" id="CP009533">
    <property type="protein sequence ID" value="AIS16613.1"/>
    <property type="molecule type" value="Genomic_DNA"/>
</dbReference>
<dbReference type="GO" id="GO:0020037">
    <property type="term" value="F:heme binding"/>
    <property type="evidence" value="ECO:0007669"/>
    <property type="project" value="InterPro"/>
</dbReference>
<evidence type="ECO:0000256" key="7">
    <source>
        <dbReference type="ARBA" id="ARBA00023136"/>
    </source>
</evidence>
<keyword evidence="13" id="KW-1185">Reference proteome</keyword>
<dbReference type="KEGG" id="prh:LT40_03990"/>
<sequence length="242" mass="26622">MKALIAVLLWLMVPLAAWATPAASIVQPIEIDMADKAALRDGASTFVGYCMGCHGARFQRYQRVADDLGIPYEQMLKTLAPAGASIADHMETRLQPADATAWFGAEVPDLTLVARVRGTDWLYAYLRGFHADPARPWGVNNIVYPNVGMPNVLESLQGRQVLDCPEASAAQPCTRLRVIPGTGSLDAQQFDDKVRNLVAFLAYSADPVKARSQQIGLYVLLYLALLVILAYLLKREYWKDVG</sequence>
<keyword evidence="2 8" id="KW-0349">Heme</keyword>
<reference evidence="12 13" key="1">
    <citation type="journal article" date="2015" name="J. Biotechnol.">
        <title>Complete genome sequence of Pseudomonas rhizosphaerae IH5T (=DSM 16299T), a phosphate-solubilizing rhizobacterium for bacterial biofertilizer.</title>
        <authorList>
            <person name="Kwak Y."/>
            <person name="Jung B.K."/>
            <person name="Shin J.H."/>
        </authorList>
    </citation>
    <scope>NUCLEOTIDE SEQUENCE [LARGE SCALE GENOMIC DNA]</scope>
    <source>
        <strain evidence="12">DSM 16299</strain>
    </source>
</reference>
<name>A0A089YJQ1_9PSED</name>
<evidence type="ECO:0000313" key="13">
    <source>
        <dbReference type="Proteomes" id="UP000029499"/>
    </source>
</evidence>
<dbReference type="PANTHER" id="PTHR10266">
    <property type="entry name" value="CYTOCHROME C1"/>
    <property type="match status" value="1"/>
</dbReference>
<feature type="transmembrane region" description="Helical" evidence="9">
    <location>
        <begin position="215"/>
        <end position="233"/>
    </location>
</feature>
<evidence type="ECO:0000256" key="9">
    <source>
        <dbReference type="SAM" id="Phobius"/>
    </source>
</evidence>
<feature type="chain" id="PRO_5001852093" evidence="10">
    <location>
        <begin position="20"/>
        <end position="242"/>
    </location>
</feature>
<feature type="binding site" description="covalent" evidence="8">
    <location>
        <position position="53"/>
    </location>
    <ligand>
        <name>heme c</name>
        <dbReference type="ChEBI" id="CHEBI:61717"/>
    </ligand>
</feature>
<dbReference type="GO" id="GO:0046872">
    <property type="term" value="F:metal ion binding"/>
    <property type="evidence" value="ECO:0007669"/>
    <property type="project" value="UniProtKB-KW"/>
</dbReference>
<evidence type="ECO:0000256" key="3">
    <source>
        <dbReference type="ARBA" id="ARBA00022692"/>
    </source>
</evidence>
<proteinExistence type="predicted"/>
<keyword evidence="6 8" id="KW-0408">Iron</keyword>
<dbReference type="Pfam" id="PF02167">
    <property type="entry name" value="Cytochrom_C1"/>
    <property type="match status" value="1"/>
</dbReference>
<feature type="binding site" description="covalent" evidence="8">
    <location>
        <position position="50"/>
    </location>
    <ligand>
        <name>heme c</name>
        <dbReference type="ChEBI" id="CHEBI:61717"/>
    </ligand>
</feature>
<evidence type="ECO:0000256" key="1">
    <source>
        <dbReference type="ARBA" id="ARBA00004370"/>
    </source>
</evidence>
<evidence type="ECO:0000256" key="10">
    <source>
        <dbReference type="SAM" id="SignalP"/>
    </source>
</evidence>
<dbReference type="STRING" id="216142.LT40_03990"/>
<dbReference type="SUPFAM" id="SSF46626">
    <property type="entry name" value="Cytochrome c"/>
    <property type="match status" value="1"/>
</dbReference>
<evidence type="ECO:0000256" key="6">
    <source>
        <dbReference type="ARBA" id="ARBA00023004"/>
    </source>
</evidence>
<comment type="cofactor">
    <cofactor evidence="8">
        <name>heme c</name>
        <dbReference type="ChEBI" id="CHEBI:61717"/>
    </cofactor>
    <text evidence="8">Binds 1 heme c group covalently per subunit.</text>
</comment>
<dbReference type="HOGENOM" id="CLU_078597_0_0_6"/>
<evidence type="ECO:0000256" key="5">
    <source>
        <dbReference type="ARBA" id="ARBA00022989"/>
    </source>
</evidence>
<dbReference type="AlphaFoldDB" id="A0A089YJQ1"/>
<keyword evidence="10" id="KW-0732">Signal</keyword>
<protein>
    <submittedName>
        <fullName evidence="12">Cytochrome C</fullName>
    </submittedName>
</protein>
<keyword evidence="4 8" id="KW-0479">Metal-binding</keyword>
<feature type="binding site" description="covalent" evidence="8">
    <location>
        <position position="54"/>
    </location>
    <ligand>
        <name>heme c</name>
        <dbReference type="ChEBI" id="CHEBI:61717"/>
    </ligand>
</feature>
<evidence type="ECO:0000256" key="8">
    <source>
        <dbReference type="PIRSR" id="PIRSR602326-1"/>
    </source>
</evidence>
<dbReference type="InterPro" id="IPR002326">
    <property type="entry name" value="Cyt_c1"/>
</dbReference>
<dbReference type="GO" id="GO:0009055">
    <property type="term" value="F:electron transfer activity"/>
    <property type="evidence" value="ECO:0007669"/>
    <property type="project" value="InterPro"/>
</dbReference>
<evidence type="ECO:0000259" key="11">
    <source>
        <dbReference type="PROSITE" id="PS51007"/>
    </source>
</evidence>
<accession>A0A089YJQ1</accession>
<dbReference type="InterPro" id="IPR036909">
    <property type="entry name" value="Cyt_c-like_dom_sf"/>
</dbReference>
<feature type="domain" description="Cytochrome c" evidence="11">
    <location>
        <begin position="37"/>
        <end position="205"/>
    </location>
</feature>
<evidence type="ECO:0000256" key="2">
    <source>
        <dbReference type="ARBA" id="ARBA00022617"/>
    </source>
</evidence>
<keyword evidence="7 9" id="KW-0472">Membrane</keyword>
<keyword evidence="3 9" id="KW-0812">Transmembrane</keyword>
<dbReference type="OrthoDB" id="9798864at2"/>
<dbReference type="Gene3D" id="1.10.760.10">
    <property type="entry name" value="Cytochrome c-like domain"/>
    <property type="match status" value="1"/>
</dbReference>
<comment type="subcellular location">
    <subcellularLocation>
        <location evidence="1">Membrane</location>
    </subcellularLocation>
</comment>
<evidence type="ECO:0000313" key="12">
    <source>
        <dbReference type="EMBL" id="AIS16613.1"/>
    </source>
</evidence>
<dbReference type="PROSITE" id="PS51007">
    <property type="entry name" value="CYTC"/>
    <property type="match status" value="1"/>
</dbReference>
<dbReference type="GO" id="GO:0016020">
    <property type="term" value="C:membrane"/>
    <property type="evidence" value="ECO:0007669"/>
    <property type="project" value="UniProtKB-SubCell"/>
</dbReference>
<gene>
    <name evidence="12" type="ORF">LT40_03990</name>
</gene>
<dbReference type="eggNOG" id="COG2857">
    <property type="taxonomic scope" value="Bacteria"/>
</dbReference>